<feature type="domain" description="Type II restriction endonuclease EcoO109IR" evidence="1">
    <location>
        <begin position="7"/>
        <end position="52"/>
    </location>
</feature>
<dbReference type="InterPro" id="IPR011335">
    <property type="entry name" value="Restrct_endonuc-II-like"/>
</dbReference>
<dbReference type="Proteomes" id="UP000516656">
    <property type="component" value="Plasmid unnamed3"/>
</dbReference>
<protein>
    <recommendedName>
        <fullName evidence="1">Type II restriction endonuclease EcoO109IR domain-containing protein</fullName>
    </recommendedName>
</protein>
<dbReference type="RefSeq" id="WP_086959706.1">
    <property type="nucleotide sequence ID" value="NZ_BDMQ01000007.1"/>
</dbReference>
<proteinExistence type="predicted"/>
<dbReference type="InterPro" id="IPR032793">
    <property type="entry name" value="RE_EcoO109IR"/>
</dbReference>
<name>A0A1V1VHN9_PHODP</name>
<accession>A0A1V1VHN9</accession>
<reference evidence="2" key="1">
    <citation type="submission" date="2020-09" db="EMBL/GenBank/DDBJ databases">
        <title>Complete, closed and curated genome sequences of Photobacterium damselae subsp. piscicida isolates from Australia indicate localised evolution and additional plasmid-borne pathogenicity mechanisms.</title>
        <authorList>
            <person name="Baseggio L."/>
            <person name="Silayeva O."/>
            <person name="Buller N."/>
            <person name="Landos M."/>
            <person name="Engelstaedter J."/>
            <person name="Barnes A.C."/>
        </authorList>
    </citation>
    <scope>NUCLEOTIDE SEQUENCE [LARGE SCALE GENOMIC DNA]</scope>
    <source>
        <strain evidence="2">AS-16-0540-1</strain>
        <plasmid evidence="2">unnamed3</plasmid>
    </source>
</reference>
<organism evidence="2">
    <name type="scientific">Photobacterium damsela subsp. piscicida</name>
    <name type="common">Pasteurella piscicida</name>
    <dbReference type="NCBI Taxonomy" id="38294"/>
    <lineage>
        <taxon>Bacteria</taxon>
        <taxon>Pseudomonadati</taxon>
        <taxon>Pseudomonadota</taxon>
        <taxon>Gammaproteobacteria</taxon>
        <taxon>Vibrionales</taxon>
        <taxon>Vibrionaceae</taxon>
        <taxon>Photobacterium</taxon>
    </lineage>
</organism>
<dbReference type="SUPFAM" id="SSF52980">
    <property type="entry name" value="Restriction endonuclease-like"/>
    <property type="match status" value="1"/>
</dbReference>
<gene>
    <name evidence="2" type="ORF">IC627_23075</name>
</gene>
<keyword evidence="2" id="KW-0614">Plasmid</keyword>
<evidence type="ECO:0000313" key="2">
    <source>
        <dbReference type="EMBL" id="QOD59126.1"/>
    </source>
</evidence>
<sequence>MVNNDIVKDFIKNNVYSDFHQKKELKIHNLKLAHITKRKNPYLFKAKGMENAVVTPIDLFSI</sequence>
<dbReference type="AlphaFoldDB" id="A0A1V1VHN9"/>
<dbReference type="Pfam" id="PF14511">
    <property type="entry name" value="RE_EcoO109I"/>
    <property type="match status" value="1"/>
</dbReference>
<evidence type="ECO:0000259" key="1">
    <source>
        <dbReference type="Pfam" id="PF14511"/>
    </source>
</evidence>
<dbReference type="EMBL" id="CP061859">
    <property type="protein sequence ID" value="QOD59126.1"/>
    <property type="molecule type" value="Genomic_DNA"/>
</dbReference>
<geneLocation type="plasmid" evidence="2">
    <name>unnamed3</name>
</geneLocation>